<evidence type="ECO:0000256" key="2">
    <source>
        <dbReference type="ARBA" id="ARBA00022614"/>
    </source>
</evidence>
<dbReference type="SUPFAM" id="SSF52047">
    <property type="entry name" value="RNI-like"/>
    <property type="match status" value="1"/>
</dbReference>
<evidence type="ECO:0000256" key="1">
    <source>
        <dbReference type="ARBA" id="ARBA00009592"/>
    </source>
</evidence>
<dbReference type="InterPro" id="IPR025875">
    <property type="entry name" value="Leu-rich_rpt_4"/>
</dbReference>
<dbReference type="PANTHER" id="PTHR48062:SF73">
    <property type="entry name" value="LEUCINE-RICH REPEAT RECEPTOR PROTEIN KINASE MSP1-LIKE"/>
    <property type="match status" value="1"/>
</dbReference>
<sequence>MNNEGLIKRNDLDEVMMDSVDSLQKKRSSMPVDEGFERLESLNKLEFLDLDRSWFNNMSILSSIGHLSSLKSLSLAYIGLESVTDIQGLSRLENLEFLDLSYNNFNDSIFPSLKSLNLAYNRLESVTNFQGLSKLEKLEFIDLSHNNFNSSITPFFSDLSSLRSLYLWDNILTGTIDIKSGGKELQKLSNLEYLDLSYNRLDNNSLSSLRRLSSLKFLNMEYNLLEGLINMEDMRLVRNLSALFLDNITTHGRSSIQLELLGAYPFLKTLSLTDNSFKGAIFAQGSVEELFLDHSSLDEESFKSFGVLPFLKFLSMKALNATLPIQGEIPIQLCNLGQLSLVDLSNNNLSGHVLPCITAASNKVRQEEVGTNPYMASSPAYMKQPLEFTTKSISYYFRGSILNVAHNNLSGKTPEMVAQFATFDNSSYEGNPFLCGPPLSKSCFSSSIMPRVSEEDKKDHKRDGGFMDMDAFYERKYPKKVEKVRDGKWRCEEAKVGLIELVPLLGRKINGNVELVQEKDNEVSSMCVEETQKSNEPEMAVTNEDLQGDYNGMMNLKK</sequence>
<dbReference type="Proteomes" id="UP000467840">
    <property type="component" value="Chromosome 6"/>
</dbReference>
<gene>
    <name evidence="4" type="ORF">GH714_023820</name>
</gene>
<keyword evidence="5" id="KW-1185">Reference proteome</keyword>
<dbReference type="EMBL" id="JAAGAX010000004">
    <property type="protein sequence ID" value="KAF2317520.1"/>
    <property type="molecule type" value="Genomic_DNA"/>
</dbReference>
<dbReference type="AlphaFoldDB" id="A0A6A6MVF6"/>
<dbReference type="Gene3D" id="3.80.10.10">
    <property type="entry name" value="Ribonuclease Inhibitor"/>
    <property type="match status" value="1"/>
</dbReference>
<dbReference type="InterPro" id="IPR032675">
    <property type="entry name" value="LRR_dom_sf"/>
</dbReference>
<protein>
    <submittedName>
        <fullName evidence="4">Uncharacterized protein</fullName>
    </submittedName>
</protein>
<keyword evidence="3" id="KW-0677">Repeat</keyword>
<reference evidence="4 5" key="1">
    <citation type="journal article" date="2020" name="Mol. Plant">
        <title>The Chromosome-Based Rubber Tree Genome Provides New Insights into Spurge Genome Evolution and Rubber Biosynthesis.</title>
        <authorList>
            <person name="Liu J."/>
            <person name="Shi C."/>
            <person name="Shi C.C."/>
            <person name="Li W."/>
            <person name="Zhang Q.J."/>
            <person name="Zhang Y."/>
            <person name="Li K."/>
            <person name="Lu H.F."/>
            <person name="Shi C."/>
            <person name="Zhu S.T."/>
            <person name="Xiao Z.Y."/>
            <person name="Nan H."/>
            <person name="Yue Y."/>
            <person name="Zhu X.G."/>
            <person name="Wu Y."/>
            <person name="Hong X.N."/>
            <person name="Fan G.Y."/>
            <person name="Tong Y."/>
            <person name="Zhang D."/>
            <person name="Mao C.L."/>
            <person name="Liu Y.L."/>
            <person name="Hao S.J."/>
            <person name="Liu W.Q."/>
            <person name="Lv M.Q."/>
            <person name="Zhang H.B."/>
            <person name="Liu Y."/>
            <person name="Hu-Tang G.R."/>
            <person name="Wang J.P."/>
            <person name="Wang J.H."/>
            <person name="Sun Y.H."/>
            <person name="Ni S.B."/>
            <person name="Chen W.B."/>
            <person name="Zhang X.C."/>
            <person name="Jiao Y.N."/>
            <person name="Eichler E.E."/>
            <person name="Li G.H."/>
            <person name="Liu X."/>
            <person name="Gao L.Z."/>
        </authorList>
    </citation>
    <scope>NUCLEOTIDE SEQUENCE [LARGE SCALE GENOMIC DNA]</scope>
    <source>
        <strain evidence="5">cv. GT1</strain>
        <tissue evidence="4">Leaf</tissue>
    </source>
</reference>
<organism evidence="4 5">
    <name type="scientific">Hevea brasiliensis</name>
    <name type="common">Para rubber tree</name>
    <name type="synonym">Siphonia brasiliensis</name>
    <dbReference type="NCBI Taxonomy" id="3981"/>
    <lineage>
        <taxon>Eukaryota</taxon>
        <taxon>Viridiplantae</taxon>
        <taxon>Streptophyta</taxon>
        <taxon>Embryophyta</taxon>
        <taxon>Tracheophyta</taxon>
        <taxon>Spermatophyta</taxon>
        <taxon>Magnoliopsida</taxon>
        <taxon>eudicotyledons</taxon>
        <taxon>Gunneridae</taxon>
        <taxon>Pentapetalae</taxon>
        <taxon>rosids</taxon>
        <taxon>fabids</taxon>
        <taxon>Malpighiales</taxon>
        <taxon>Euphorbiaceae</taxon>
        <taxon>Crotonoideae</taxon>
        <taxon>Micrandreae</taxon>
        <taxon>Hevea</taxon>
    </lineage>
</organism>
<accession>A0A6A6MVF6</accession>
<dbReference type="InterPro" id="IPR001611">
    <property type="entry name" value="Leu-rich_rpt"/>
</dbReference>
<dbReference type="Pfam" id="PF00560">
    <property type="entry name" value="LRR_1"/>
    <property type="match status" value="1"/>
</dbReference>
<comment type="caution">
    <text evidence="4">The sequence shown here is derived from an EMBL/GenBank/DDBJ whole genome shotgun (WGS) entry which is preliminary data.</text>
</comment>
<dbReference type="InterPro" id="IPR051502">
    <property type="entry name" value="RLP_Defense_Trigger"/>
</dbReference>
<comment type="similarity">
    <text evidence="1">Belongs to the RLP family.</text>
</comment>
<dbReference type="PRINTS" id="PR00019">
    <property type="entry name" value="LEURICHRPT"/>
</dbReference>
<dbReference type="PANTHER" id="PTHR48062">
    <property type="entry name" value="RECEPTOR-LIKE PROTEIN 14"/>
    <property type="match status" value="1"/>
</dbReference>
<evidence type="ECO:0000313" key="5">
    <source>
        <dbReference type="Proteomes" id="UP000467840"/>
    </source>
</evidence>
<name>A0A6A6MVF6_HEVBR</name>
<evidence type="ECO:0000256" key="3">
    <source>
        <dbReference type="ARBA" id="ARBA00022737"/>
    </source>
</evidence>
<dbReference type="PROSITE" id="PS51450">
    <property type="entry name" value="LRR"/>
    <property type="match status" value="2"/>
</dbReference>
<evidence type="ECO:0000313" key="4">
    <source>
        <dbReference type="EMBL" id="KAF2317520.1"/>
    </source>
</evidence>
<proteinExistence type="inferred from homology"/>
<keyword evidence="2" id="KW-0433">Leucine-rich repeat</keyword>
<dbReference type="Pfam" id="PF12799">
    <property type="entry name" value="LRR_4"/>
    <property type="match status" value="1"/>
</dbReference>